<proteinExistence type="predicted"/>
<keyword evidence="2" id="KW-0378">Hydrolase</keyword>
<dbReference type="RefSeq" id="WP_022935825.1">
    <property type="nucleotide sequence ID" value="NZ_LR214940.1"/>
</dbReference>
<dbReference type="PROSITE" id="PS51746">
    <property type="entry name" value="PPM_2"/>
    <property type="match status" value="1"/>
</dbReference>
<dbReference type="PANTHER" id="PTHR47992">
    <property type="entry name" value="PROTEIN PHOSPHATASE"/>
    <property type="match status" value="1"/>
</dbReference>
<dbReference type="EMBL" id="LR214940">
    <property type="protein sequence ID" value="VEU55857.1"/>
    <property type="molecule type" value="Genomic_DNA"/>
</dbReference>
<gene>
    <name evidence="2" type="primary">stp</name>
    <name evidence="2" type="ORF">NCTC10112_00449</name>
</gene>
<evidence type="ECO:0000313" key="3">
    <source>
        <dbReference type="Proteomes" id="UP000290482"/>
    </source>
</evidence>
<dbReference type="Proteomes" id="UP000290482">
    <property type="component" value="Chromosome"/>
</dbReference>
<dbReference type="InterPro" id="IPR036457">
    <property type="entry name" value="PPM-type-like_dom_sf"/>
</dbReference>
<dbReference type="SUPFAM" id="SSF81606">
    <property type="entry name" value="PP2C-like"/>
    <property type="match status" value="1"/>
</dbReference>
<reference evidence="2 3" key="1">
    <citation type="submission" date="2019-01" db="EMBL/GenBank/DDBJ databases">
        <authorList>
            <consortium name="Pathogen Informatics"/>
        </authorList>
    </citation>
    <scope>NUCLEOTIDE SEQUENCE [LARGE SCALE GENOMIC DNA]</scope>
    <source>
        <strain evidence="2 3">NCTC10112</strain>
    </source>
</reference>
<name>A0A448ZX44_METOS</name>
<evidence type="ECO:0000259" key="1">
    <source>
        <dbReference type="PROSITE" id="PS51746"/>
    </source>
</evidence>
<dbReference type="KEGG" id="mob:NCTC10112_00449"/>
<dbReference type="AlphaFoldDB" id="A0A448ZX44"/>
<organism evidence="2 3">
    <name type="scientific">Metamycoplasma orale</name>
    <name type="common">Mycoplasma orale</name>
    <dbReference type="NCBI Taxonomy" id="2121"/>
    <lineage>
        <taxon>Bacteria</taxon>
        <taxon>Bacillati</taxon>
        <taxon>Mycoplasmatota</taxon>
        <taxon>Mycoplasmoidales</taxon>
        <taxon>Metamycoplasmataceae</taxon>
        <taxon>Metamycoplasma</taxon>
    </lineage>
</organism>
<dbReference type="SMART" id="SM00332">
    <property type="entry name" value="PP2Cc"/>
    <property type="match status" value="1"/>
</dbReference>
<dbReference type="OrthoDB" id="9801841at2"/>
<dbReference type="InterPro" id="IPR001932">
    <property type="entry name" value="PPM-type_phosphatase-like_dom"/>
</dbReference>
<dbReference type="GO" id="GO:0004722">
    <property type="term" value="F:protein serine/threonine phosphatase activity"/>
    <property type="evidence" value="ECO:0007669"/>
    <property type="project" value="UniProtKB-EC"/>
</dbReference>
<accession>A0A448ZX44</accession>
<evidence type="ECO:0000313" key="2">
    <source>
        <dbReference type="EMBL" id="VEU55857.1"/>
    </source>
</evidence>
<dbReference type="SMART" id="SM00331">
    <property type="entry name" value="PP2C_SIG"/>
    <property type="match status" value="1"/>
</dbReference>
<dbReference type="Gene3D" id="3.60.40.10">
    <property type="entry name" value="PPM-type phosphatase domain"/>
    <property type="match status" value="1"/>
</dbReference>
<dbReference type="EC" id="3.1.3.16" evidence="2"/>
<feature type="domain" description="PPM-type phosphatase" evidence="1">
    <location>
        <begin position="2"/>
        <end position="248"/>
    </location>
</feature>
<dbReference type="Pfam" id="PF13672">
    <property type="entry name" value="PP2C_2"/>
    <property type="match status" value="1"/>
</dbReference>
<protein>
    <submittedName>
        <fullName evidence="2">Serine/threonine phosphatase stp</fullName>
        <ecNumber evidence="2">3.1.3.16</ecNumber>
    </submittedName>
</protein>
<dbReference type="InterPro" id="IPR015655">
    <property type="entry name" value="PP2C"/>
</dbReference>
<keyword evidence="3" id="KW-1185">Reference proteome</keyword>
<sequence>MEYTFKSDVGIVRPENQDRVGVAVKGDWVLAMLCDGMGGHYGGSKAASIAIQTFEQYFQNHFDENIDYKNKKEINIWFINALSAIKHQLNKTAEEDPTFRDMGTTLTASLIYPKEKHIYVFNVGDSRTYIYNGLLHQVTEDQNVMNQWIRQGTMKPHEAEKHPFANKLTSCLGPNKIMTPDGFVYNKDSNAKYIILTSDGLHDWVDKPLFERIIQAKNLSLEEKANTLIKYAKHNMSNDNMSIVIVEI</sequence>
<dbReference type="CDD" id="cd00143">
    <property type="entry name" value="PP2Cc"/>
    <property type="match status" value="1"/>
</dbReference>